<dbReference type="EMBL" id="JADFTS010000004">
    <property type="protein sequence ID" value="KAF9609802.1"/>
    <property type="molecule type" value="Genomic_DNA"/>
</dbReference>
<gene>
    <name evidence="2" type="ORF">IFM89_018599</name>
</gene>
<keyword evidence="3" id="KW-1185">Reference proteome</keyword>
<evidence type="ECO:0000313" key="3">
    <source>
        <dbReference type="Proteomes" id="UP000631114"/>
    </source>
</evidence>
<accession>A0A835LYL0</accession>
<reference evidence="2 3" key="1">
    <citation type="submission" date="2020-10" db="EMBL/GenBank/DDBJ databases">
        <title>The Coptis chinensis genome and diversification of protoberbering-type alkaloids.</title>
        <authorList>
            <person name="Wang B."/>
            <person name="Shu S."/>
            <person name="Song C."/>
            <person name="Liu Y."/>
        </authorList>
    </citation>
    <scope>NUCLEOTIDE SEQUENCE [LARGE SCALE GENOMIC DNA]</scope>
    <source>
        <strain evidence="2">HL-2020</strain>
        <tissue evidence="2">Leaf</tissue>
    </source>
</reference>
<organism evidence="2 3">
    <name type="scientific">Coptis chinensis</name>
    <dbReference type="NCBI Taxonomy" id="261450"/>
    <lineage>
        <taxon>Eukaryota</taxon>
        <taxon>Viridiplantae</taxon>
        <taxon>Streptophyta</taxon>
        <taxon>Embryophyta</taxon>
        <taxon>Tracheophyta</taxon>
        <taxon>Spermatophyta</taxon>
        <taxon>Magnoliopsida</taxon>
        <taxon>Ranunculales</taxon>
        <taxon>Ranunculaceae</taxon>
        <taxon>Coptidoideae</taxon>
        <taxon>Coptis</taxon>
    </lineage>
</organism>
<name>A0A835LYL0_9MAGN</name>
<dbReference type="Proteomes" id="UP000631114">
    <property type="component" value="Unassembled WGS sequence"/>
</dbReference>
<proteinExistence type="predicted"/>
<feature type="signal peptide" evidence="1">
    <location>
        <begin position="1"/>
        <end position="26"/>
    </location>
</feature>
<dbReference type="AlphaFoldDB" id="A0A835LYL0"/>
<evidence type="ECO:0000313" key="2">
    <source>
        <dbReference type="EMBL" id="KAF9609802.1"/>
    </source>
</evidence>
<protein>
    <submittedName>
        <fullName evidence="2">Uncharacterized protein</fullName>
    </submittedName>
</protein>
<feature type="chain" id="PRO_5032346131" evidence="1">
    <location>
        <begin position="27"/>
        <end position="73"/>
    </location>
</feature>
<comment type="caution">
    <text evidence="2">The sequence shown here is derived from an EMBL/GenBank/DDBJ whole genome shotgun (WGS) entry which is preliminary data.</text>
</comment>
<evidence type="ECO:0000256" key="1">
    <source>
        <dbReference type="SAM" id="SignalP"/>
    </source>
</evidence>
<keyword evidence="1" id="KW-0732">Signal</keyword>
<sequence>MSHLKAFFVMGFLLAVGLLISSEVAAAEAQAKNKVSFEDAKYGGPCRCLHGCCRCCSYVGEPMDVVSETKPHN</sequence>